<feature type="compositionally biased region" description="Acidic residues" evidence="7">
    <location>
        <begin position="59"/>
        <end position="68"/>
    </location>
</feature>
<keyword evidence="11" id="KW-1185">Reference proteome</keyword>
<keyword evidence="3 6" id="KW-0539">Nucleus</keyword>
<dbReference type="InterPro" id="IPR051037">
    <property type="entry name" value="RNAPII_TF_IWS1"/>
</dbReference>
<feature type="compositionally biased region" description="Low complexity" evidence="7">
    <location>
        <begin position="8"/>
        <end position="46"/>
    </location>
</feature>
<evidence type="ECO:0000256" key="3">
    <source>
        <dbReference type="ARBA" id="ARBA00023242"/>
    </source>
</evidence>
<evidence type="ECO:0000259" key="8">
    <source>
        <dbReference type="PROSITE" id="PS51319"/>
    </source>
</evidence>
<dbReference type="PANTHER" id="PTHR46010">
    <property type="entry name" value="PROTEIN IWS1 HOMOLOG"/>
    <property type="match status" value="1"/>
</dbReference>
<evidence type="ECO:0000313" key="10">
    <source>
        <dbReference type="EMBL" id="CDW99003.1"/>
    </source>
</evidence>
<reference evidence="9" key="2">
    <citation type="submission" date="2014-06" db="EMBL/GenBank/DDBJ databases">
        <authorList>
            <person name="Ju J."/>
            <person name="Zhang J."/>
        </authorList>
    </citation>
    <scope>NUCLEOTIDE SEQUENCE</scope>
    <source>
        <strain evidence="9">SscI8</strain>
    </source>
</reference>
<dbReference type="EMBL" id="LK056684">
    <property type="protein sequence ID" value="CDU25316.1"/>
    <property type="molecule type" value="Genomic_DNA"/>
</dbReference>
<feature type="compositionally biased region" description="Polar residues" evidence="7">
    <location>
        <begin position="399"/>
        <end position="412"/>
    </location>
</feature>
<feature type="compositionally biased region" description="Basic and acidic residues" evidence="7">
    <location>
        <begin position="144"/>
        <end position="156"/>
    </location>
</feature>
<reference evidence="11" key="3">
    <citation type="submission" date="2014-06" db="EMBL/GenBank/DDBJ databases">
        <authorList>
            <person name="Berkman P.J."/>
        </authorList>
    </citation>
    <scope>NUCLEOTIDE SEQUENCE [LARGE SCALE GENOMIC DNA]</scope>
</reference>
<reference evidence="10" key="1">
    <citation type="submission" date="2014-06" db="EMBL/GenBank/DDBJ databases">
        <authorList>
            <person name="Berkman J.Paul."/>
        </authorList>
    </citation>
    <scope>NUCLEOTIDE SEQUENCE [LARGE SCALE GENOMIC DNA]</scope>
</reference>
<keyword evidence="2" id="KW-0804">Transcription</keyword>
<evidence type="ECO:0000313" key="11">
    <source>
        <dbReference type="Proteomes" id="UP000242770"/>
    </source>
</evidence>
<feature type="domain" description="TFIIS N-terminal" evidence="8">
    <location>
        <begin position="268"/>
        <end position="345"/>
    </location>
</feature>
<dbReference type="AlphaFoldDB" id="A0A0F7SD86"/>
<proteinExistence type="inferred from homology"/>
<dbReference type="InterPro" id="IPR017923">
    <property type="entry name" value="TFIIS_N"/>
</dbReference>
<dbReference type="GO" id="GO:0005634">
    <property type="term" value="C:nucleus"/>
    <property type="evidence" value="ECO:0007669"/>
    <property type="project" value="UniProtKB-SubCell"/>
</dbReference>
<dbReference type="PANTHER" id="PTHR46010:SF1">
    <property type="entry name" value="PROTEIN IWS1 HOMOLOG"/>
    <property type="match status" value="1"/>
</dbReference>
<dbReference type="PROSITE" id="PS51319">
    <property type="entry name" value="TFIIS_N"/>
    <property type="match status" value="1"/>
</dbReference>
<accession>A0A0F7SD86</accession>
<dbReference type="Pfam" id="PF08711">
    <property type="entry name" value="Med26"/>
    <property type="match status" value="1"/>
</dbReference>
<feature type="compositionally biased region" description="Acidic residues" evidence="7">
    <location>
        <begin position="157"/>
        <end position="167"/>
    </location>
</feature>
<keyword evidence="9" id="KW-0251">Elongation factor</keyword>
<evidence type="ECO:0000256" key="6">
    <source>
        <dbReference type="PROSITE-ProRule" id="PRU00649"/>
    </source>
</evidence>
<gene>
    <name evidence="10" type="primary">SSCI66670.1</name>
    <name evidence="9" type="ORF">SPSC_05150</name>
</gene>
<comment type="function">
    <text evidence="4">Transcription factor involved in RNA polymerase II transcription regulation. May function in both SPT15/TBP post-recruitment and recruitment steps of transcription.</text>
</comment>
<sequence>MAREEQPQQEQLPPQSPAPEQSEAAAPEAEPSAPVDEAAAAAAAESTLEDAEQPIAEPAGEEAADDIDAIPPSDPDHLTAVVRGEDTAAAARTAAIFDEDDDDEEDGGAGDLPSFRRRESRDANDTDDPDAAILRKKKKKRHHSPEESSSARHQEDEREGEQEEEDPYANMTEAEIRRARTDRMIDEALRASKKKAPGKRAGEDDLDLLADEEVAALRREMVTAADDDEEANRLKKPATNKLKLLPKVVATLQKNHLQQSILDNNLLEGVKRWLEPLPDKSLPALNIQHQFFQILERMTIDTISLKMSGLGKVVVFYSLCSRVEPKIKRSAEHLIEIWSRPVLKRSSSYRDRHIASAEWAPDPLSQRAAPRLTTATPGSENRRNVGIPQAVTAGFKVAPQSTAGQRSDSNHQARMANHKRLNQFKSRLKEAKR</sequence>
<feature type="compositionally biased region" description="Basic and acidic residues" evidence="7">
    <location>
        <begin position="114"/>
        <end position="124"/>
    </location>
</feature>
<evidence type="ECO:0000256" key="2">
    <source>
        <dbReference type="ARBA" id="ARBA00023163"/>
    </source>
</evidence>
<evidence type="ECO:0000256" key="5">
    <source>
        <dbReference type="ARBA" id="ARBA00037992"/>
    </source>
</evidence>
<dbReference type="GO" id="GO:0016973">
    <property type="term" value="P:poly(A)+ mRNA export from nucleus"/>
    <property type="evidence" value="ECO:0007669"/>
    <property type="project" value="TreeGrafter"/>
</dbReference>
<keyword evidence="1" id="KW-0805">Transcription regulation</keyword>
<dbReference type="FunFam" id="1.20.930.10:FF:000003">
    <property type="entry name" value="Putative Transcription factor IWS1"/>
    <property type="match status" value="1"/>
</dbReference>
<dbReference type="STRING" id="49012.A0A0F7SD86"/>
<dbReference type="Gene3D" id="1.20.930.10">
    <property type="entry name" value="Conserved domain common to transcription factors TFIIS, elongin A, CRSP70"/>
    <property type="match status" value="1"/>
</dbReference>
<keyword evidence="9" id="KW-0648">Protein biosynthesis</keyword>
<feature type="region of interest" description="Disordered" evidence="7">
    <location>
        <begin position="1"/>
        <end position="181"/>
    </location>
</feature>
<dbReference type="GO" id="GO:0003746">
    <property type="term" value="F:translation elongation factor activity"/>
    <property type="evidence" value="ECO:0007669"/>
    <property type="project" value="UniProtKB-KW"/>
</dbReference>
<evidence type="ECO:0000256" key="7">
    <source>
        <dbReference type="SAM" id="MobiDB-lite"/>
    </source>
</evidence>
<feature type="compositionally biased region" description="Basic residues" evidence="7">
    <location>
        <begin position="134"/>
        <end position="143"/>
    </location>
</feature>
<dbReference type="InterPro" id="IPR035441">
    <property type="entry name" value="TFIIS/LEDGF_dom_sf"/>
</dbReference>
<dbReference type="EMBL" id="CCFA01003954">
    <property type="protein sequence ID" value="CDW99003.1"/>
    <property type="molecule type" value="Genomic_DNA"/>
</dbReference>
<evidence type="ECO:0000256" key="4">
    <source>
        <dbReference type="ARBA" id="ARBA00037349"/>
    </source>
</evidence>
<name>A0A0F7SD86_9BASI</name>
<comment type="subcellular location">
    <subcellularLocation>
        <location evidence="6">Nucleus</location>
    </subcellularLocation>
</comment>
<comment type="similarity">
    <text evidence="5">Belongs to the IWS1 family.</text>
</comment>
<dbReference type="OrthoDB" id="21124at2759"/>
<organism evidence="10 11">
    <name type="scientific">Sporisorium scitamineum</name>
    <dbReference type="NCBI Taxonomy" id="49012"/>
    <lineage>
        <taxon>Eukaryota</taxon>
        <taxon>Fungi</taxon>
        <taxon>Dikarya</taxon>
        <taxon>Basidiomycota</taxon>
        <taxon>Ustilaginomycotina</taxon>
        <taxon>Ustilaginomycetes</taxon>
        <taxon>Ustilaginales</taxon>
        <taxon>Ustilaginaceae</taxon>
        <taxon>Sporisorium</taxon>
    </lineage>
</organism>
<feature type="region of interest" description="Disordered" evidence="7">
    <location>
        <begin position="373"/>
        <end position="433"/>
    </location>
</feature>
<evidence type="ECO:0000256" key="1">
    <source>
        <dbReference type="ARBA" id="ARBA00023015"/>
    </source>
</evidence>
<dbReference type="Proteomes" id="UP000242770">
    <property type="component" value="Unassembled WGS sequence"/>
</dbReference>
<evidence type="ECO:0000313" key="9">
    <source>
        <dbReference type="EMBL" id="CDU25316.1"/>
    </source>
</evidence>
<protein>
    <submittedName>
        <fullName evidence="9">Related to SPN1-Spt6-interacting putative elongation factor</fullName>
    </submittedName>
</protein>
<feature type="compositionally biased region" description="Acidic residues" evidence="7">
    <location>
        <begin position="97"/>
        <end position="108"/>
    </location>
</feature>